<keyword evidence="3" id="KW-1185">Reference proteome</keyword>
<organism evidence="2 3">
    <name type="scientific">Armillaria gallica</name>
    <name type="common">Bulbous honey fungus</name>
    <name type="synonym">Armillaria bulbosa</name>
    <dbReference type="NCBI Taxonomy" id="47427"/>
    <lineage>
        <taxon>Eukaryota</taxon>
        <taxon>Fungi</taxon>
        <taxon>Dikarya</taxon>
        <taxon>Basidiomycota</taxon>
        <taxon>Agaricomycotina</taxon>
        <taxon>Agaricomycetes</taxon>
        <taxon>Agaricomycetidae</taxon>
        <taxon>Agaricales</taxon>
        <taxon>Marasmiineae</taxon>
        <taxon>Physalacriaceae</taxon>
        <taxon>Armillaria</taxon>
    </lineage>
</organism>
<evidence type="ECO:0000256" key="1">
    <source>
        <dbReference type="SAM" id="MobiDB-lite"/>
    </source>
</evidence>
<name>A0A2H3DAS6_ARMGA</name>
<dbReference type="EMBL" id="KZ293672">
    <property type="protein sequence ID" value="PBK88522.1"/>
    <property type="molecule type" value="Genomic_DNA"/>
</dbReference>
<dbReference type="InParanoid" id="A0A2H3DAS6"/>
<dbReference type="OMA" id="DTQYISI"/>
<accession>A0A2H3DAS6</accession>
<evidence type="ECO:0000313" key="2">
    <source>
        <dbReference type="EMBL" id="PBK88522.1"/>
    </source>
</evidence>
<feature type="compositionally biased region" description="Polar residues" evidence="1">
    <location>
        <begin position="1"/>
        <end position="26"/>
    </location>
</feature>
<gene>
    <name evidence="2" type="ORF">ARMGADRAFT_1167983</name>
</gene>
<proteinExistence type="predicted"/>
<feature type="region of interest" description="Disordered" evidence="1">
    <location>
        <begin position="1"/>
        <end position="39"/>
    </location>
</feature>
<dbReference type="Proteomes" id="UP000217790">
    <property type="component" value="Unassembled WGS sequence"/>
</dbReference>
<reference evidence="3" key="1">
    <citation type="journal article" date="2017" name="Nat. Ecol. Evol.">
        <title>Genome expansion and lineage-specific genetic innovations in the forest pathogenic fungi Armillaria.</title>
        <authorList>
            <person name="Sipos G."/>
            <person name="Prasanna A.N."/>
            <person name="Walter M.C."/>
            <person name="O'Connor E."/>
            <person name="Balint B."/>
            <person name="Krizsan K."/>
            <person name="Kiss B."/>
            <person name="Hess J."/>
            <person name="Varga T."/>
            <person name="Slot J."/>
            <person name="Riley R."/>
            <person name="Boka B."/>
            <person name="Rigling D."/>
            <person name="Barry K."/>
            <person name="Lee J."/>
            <person name="Mihaltcheva S."/>
            <person name="LaButti K."/>
            <person name="Lipzen A."/>
            <person name="Waldron R."/>
            <person name="Moloney N.M."/>
            <person name="Sperisen C."/>
            <person name="Kredics L."/>
            <person name="Vagvoelgyi C."/>
            <person name="Patrignani A."/>
            <person name="Fitzpatrick D."/>
            <person name="Nagy I."/>
            <person name="Doyle S."/>
            <person name="Anderson J.B."/>
            <person name="Grigoriev I.V."/>
            <person name="Gueldener U."/>
            <person name="Muensterkoetter M."/>
            <person name="Nagy L.G."/>
        </authorList>
    </citation>
    <scope>NUCLEOTIDE SEQUENCE [LARGE SCALE GENOMIC DNA]</scope>
    <source>
        <strain evidence="3">Ar21-2</strain>
    </source>
</reference>
<sequence length="318" mass="34639">MVAPASFNSISVAGQQATQQIGNGNKSSKRPHIFLSSPRCGDASQDVLDLNLGSPFLFEDIISGLTPSPRSLEFESPLPSAVIPSSPLPLFSSSFAEPFDAFVDSDTSDSEDEDEEDDTQYISIPSTSPFYHPPPKPRSFAFAPWSESCLPSSSVSFACDALSEDVGESAAILFHEKLDSVPYARDDVFIVDDEFHQVGAELYVSPFDVYQDIYLDALKNYVGLMSLHDEDLYQDVPVDFGEEDAHAETYSGILPVTLENVEPVTITPSAGRQSPMLDRRLVAPFEEAEAQLCNRASVVPPSSLFCGLFSQTNTATRN</sequence>
<protein>
    <submittedName>
        <fullName evidence="2">Uncharacterized protein</fullName>
    </submittedName>
</protein>
<dbReference type="AlphaFoldDB" id="A0A2H3DAS6"/>
<dbReference type="OrthoDB" id="2660897at2759"/>
<evidence type="ECO:0000313" key="3">
    <source>
        <dbReference type="Proteomes" id="UP000217790"/>
    </source>
</evidence>